<protein>
    <submittedName>
        <fullName evidence="2">Uncharacterized protein</fullName>
    </submittedName>
</protein>
<dbReference type="EMBL" id="JAFHDT010000402">
    <property type="protein sequence ID" value="KAI7789643.1"/>
    <property type="molecule type" value="Genomic_DNA"/>
</dbReference>
<comment type="caution">
    <text evidence="2">The sequence shown here is derived from an EMBL/GenBank/DDBJ whole genome shotgun (WGS) entry which is preliminary data.</text>
</comment>
<name>A0A9W7T282_TRIRA</name>
<keyword evidence="1" id="KW-0472">Membrane</keyword>
<accession>A0A9W7T282</accession>
<reference evidence="2" key="1">
    <citation type="submission" date="2021-02" db="EMBL/GenBank/DDBJ databases">
        <title>Comparative genomics reveals that relaxation of natural selection precedes convergent phenotypic evolution of cavefish.</title>
        <authorList>
            <person name="Peng Z."/>
        </authorList>
    </citation>
    <scope>NUCLEOTIDE SEQUENCE</scope>
    <source>
        <tissue evidence="2">Muscle</tissue>
    </source>
</reference>
<proteinExistence type="predicted"/>
<dbReference type="OrthoDB" id="9409434at2759"/>
<evidence type="ECO:0000256" key="1">
    <source>
        <dbReference type="SAM" id="Phobius"/>
    </source>
</evidence>
<sequence length="392" mass="44344">MRDIIPKNKIKGVDICGDKSYTYIICSDLGCYMRTSDLQKGSDLTIFKLHPSCQNGDHYSADRLGRFYIIKGESCRTVTDLSTDADAVVKDIHPNFQGGDHYLHYMGSGSGSVSLFVSMCLFELFMPIIIFQGRGTFRRDYMFDNHREINLHPSCSNGLYYWGLGLGCCFLKPVSEWGVEYYRGTDLEKGDGQVFSVHPDVVSFLPGGLSITQGPALGRWENIKTICNDSDTPVSWQEKIIKKVGYNKEKMKEITHNWKFGASATIESGELAKLIAKVQFSLSAEYGGSHVGTEKESWDEATEVEEQLSFKLKPHKSLYLWQYRLGVGGESVLFGRDLIISDEPNPPTEAPLQTHEKTSMKYISSPLHDMPQMCHDEPIYTKLIRWCSDYMH</sequence>
<evidence type="ECO:0000313" key="2">
    <source>
        <dbReference type="EMBL" id="KAI7789643.1"/>
    </source>
</evidence>
<dbReference type="AlphaFoldDB" id="A0A9W7T282"/>
<keyword evidence="1" id="KW-1133">Transmembrane helix</keyword>
<keyword evidence="3" id="KW-1185">Reference proteome</keyword>
<keyword evidence="1" id="KW-0812">Transmembrane</keyword>
<evidence type="ECO:0000313" key="3">
    <source>
        <dbReference type="Proteomes" id="UP001059041"/>
    </source>
</evidence>
<gene>
    <name evidence="2" type="ORF">IRJ41_024969</name>
</gene>
<feature type="transmembrane region" description="Helical" evidence="1">
    <location>
        <begin position="113"/>
        <end position="131"/>
    </location>
</feature>
<dbReference type="Proteomes" id="UP001059041">
    <property type="component" value="Unassembled WGS sequence"/>
</dbReference>
<organism evidence="2 3">
    <name type="scientific">Triplophysa rosa</name>
    <name type="common">Cave loach</name>
    <dbReference type="NCBI Taxonomy" id="992332"/>
    <lineage>
        <taxon>Eukaryota</taxon>
        <taxon>Metazoa</taxon>
        <taxon>Chordata</taxon>
        <taxon>Craniata</taxon>
        <taxon>Vertebrata</taxon>
        <taxon>Euteleostomi</taxon>
        <taxon>Actinopterygii</taxon>
        <taxon>Neopterygii</taxon>
        <taxon>Teleostei</taxon>
        <taxon>Ostariophysi</taxon>
        <taxon>Cypriniformes</taxon>
        <taxon>Nemacheilidae</taxon>
        <taxon>Triplophysa</taxon>
    </lineage>
</organism>